<dbReference type="GO" id="GO:0005769">
    <property type="term" value="C:early endosome"/>
    <property type="evidence" value="ECO:0007669"/>
    <property type="project" value="TreeGrafter"/>
</dbReference>
<dbReference type="GO" id="GO:0032456">
    <property type="term" value="P:endocytic recycling"/>
    <property type="evidence" value="ECO:0007669"/>
    <property type="project" value="TreeGrafter"/>
</dbReference>
<evidence type="ECO:0000256" key="5">
    <source>
        <dbReference type="SAM" id="MobiDB-lite"/>
    </source>
</evidence>
<dbReference type="GO" id="GO:0008270">
    <property type="term" value="F:zinc ion binding"/>
    <property type="evidence" value="ECO:0007669"/>
    <property type="project" value="UniProtKB-KW"/>
</dbReference>
<dbReference type="Gene3D" id="3.30.40.10">
    <property type="entry name" value="Zinc/RING finger domain, C3HC4 (zinc finger)"/>
    <property type="match status" value="1"/>
</dbReference>
<feature type="region of interest" description="Disordered" evidence="5">
    <location>
        <begin position="92"/>
        <end position="139"/>
    </location>
</feature>
<dbReference type="PANTHER" id="PTHR46275">
    <property type="entry name" value="HEPATOCYTE GROWTH FACTOR-REGULATED TYROSINE KINASE SUBSTRATE"/>
    <property type="match status" value="1"/>
</dbReference>
<dbReference type="Pfam" id="PF01363">
    <property type="entry name" value="FYVE"/>
    <property type="match status" value="1"/>
</dbReference>
<accession>A0A1B6G3Z4</accession>
<reference evidence="7" key="1">
    <citation type="submission" date="2015-11" db="EMBL/GenBank/DDBJ databases">
        <title>De novo transcriptome assembly of four potential Pierce s Disease insect vectors from Arizona vineyards.</title>
        <authorList>
            <person name="Tassone E.E."/>
        </authorList>
    </citation>
    <scope>NUCLEOTIDE SEQUENCE</scope>
</reference>
<dbReference type="InterPro" id="IPR011011">
    <property type="entry name" value="Znf_FYVE_PHD"/>
</dbReference>
<dbReference type="PROSITE" id="PS50178">
    <property type="entry name" value="ZF_FYVE"/>
    <property type="match status" value="1"/>
</dbReference>
<feature type="compositionally biased region" description="Basic and acidic residues" evidence="5">
    <location>
        <begin position="106"/>
        <end position="118"/>
    </location>
</feature>
<keyword evidence="1" id="KW-0479">Metal-binding</keyword>
<keyword evidence="3" id="KW-0862">Zinc</keyword>
<dbReference type="PROSITE" id="PS50330">
    <property type="entry name" value="UIM"/>
    <property type="match status" value="1"/>
</dbReference>
<dbReference type="SMART" id="SM00064">
    <property type="entry name" value="FYVE"/>
    <property type="match status" value="1"/>
</dbReference>
<dbReference type="AlphaFoldDB" id="A0A1B6G3Z4"/>
<dbReference type="InterPro" id="IPR017073">
    <property type="entry name" value="HGS/VPS27"/>
</dbReference>
<dbReference type="SUPFAM" id="SSF57903">
    <property type="entry name" value="FYVE/PHD zinc finger"/>
    <property type="match status" value="1"/>
</dbReference>
<evidence type="ECO:0000256" key="1">
    <source>
        <dbReference type="ARBA" id="ARBA00022723"/>
    </source>
</evidence>
<protein>
    <recommendedName>
        <fullName evidence="6">FYVE-type domain-containing protein</fullName>
    </recommendedName>
</protein>
<dbReference type="InterPro" id="IPR003903">
    <property type="entry name" value="UIM_dom"/>
</dbReference>
<dbReference type="EMBL" id="GECZ01012622">
    <property type="protein sequence ID" value="JAS57147.1"/>
    <property type="molecule type" value="Transcribed_RNA"/>
</dbReference>
<evidence type="ECO:0000256" key="3">
    <source>
        <dbReference type="ARBA" id="ARBA00022833"/>
    </source>
</evidence>
<dbReference type="GO" id="GO:0031623">
    <property type="term" value="P:receptor internalization"/>
    <property type="evidence" value="ECO:0007669"/>
    <property type="project" value="TreeGrafter"/>
</dbReference>
<feature type="non-terminal residue" evidence="7">
    <location>
        <position position="1"/>
    </location>
</feature>
<feature type="domain" description="FYVE-type" evidence="6">
    <location>
        <begin position="29"/>
        <end position="89"/>
    </location>
</feature>
<organism evidence="7">
    <name type="scientific">Cuerna arida</name>
    <dbReference type="NCBI Taxonomy" id="1464854"/>
    <lineage>
        <taxon>Eukaryota</taxon>
        <taxon>Metazoa</taxon>
        <taxon>Ecdysozoa</taxon>
        <taxon>Arthropoda</taxon>
        <taxon>Hexapoda</taxon>
        <taxon>Insecta</taxon>
        <taxon>Pterygota</taxon>
        <taxon>Neoptera</taxon>
        <taxon>Paraneoptera</taxon>
        <taxon>Hemiptera</taxon>
        <taxon>Auchenorrhyncha</taxon>
        <taxon>Membracoidea</taxon>
        <taxon>Cicadellidae</taxon>
        <taxon>Cicadellinae</taxon>
        <taxon>Proconiini</taxon>
        <taxon>Cuerna</taxon>
    </lineage>
</organism>
<evidence type="ECO:0000259" key="6">
    <source>
        <dbReference type="PROSITE" id="PS50178"/>
    </source>
</evidence>
<dbReference type="PANTHER" id="PTHR46275:SF1">
    <property type="entry name" value="HEPATOCYTE GROWTH FACTOR-REGULATED TYROSINE KINASE SUBSTRATE"/>
    <property type="match status" value="1"/>
</dbReference>
<dbReference type="InterPro" id="IPR017455">
    <property type="entry name" value="Znf_FYVE-rel"/>
</dbReference>
<dbReference type="InterPro" id="IPR013083">
    <property type="entry name" value="Znf_RING/FYVE/PHD"/>
</dbReference>
<dbReference type="GO" id="GO:0043130">
    <property type="term" value="F:ubiquitin binding"/>
    <property type="evidence" value="ECO:0007669"/>
    <property type="project" value="TreeGrafter"/>
</dbReference>
<sequence>ITQMKSERFVFPDVKESDAMFSAETAPSWADAEECSHCRNSFTFFRRRHHCRACGGSFCHECSPFMIPVPKIGFEREVRVCRVCYVELSKPTTEPKPKLKSKPKPTTKEESDLPKEYLESSLAQQSQVPLKKSEDEIREEEEFQLAMALSKSEAELKEQQS</sequence>
<proteinExistence type="predicted"/>
<evidence type="ECO:0000313" key="7">
    <source>
        <dbReference type="EMBL" id="JAS57147.1"/>
    </source>
</evidence>
<feature type="non-terminal residue" evidence="7">
    <location>
        <position position="161"/>
    </location>
</feature>
<name>A0A1B6G3Z4_9HEMI</name>
<gene>
    <name evidence="7" type="ORF">g.43978</name>
</gene>
<dbReference type="InterPro" id="IPR000306">
    <property type="entry name" value="Znf_FYVE"/>
</dbReference>
<keyword evidence="2 4" id="KW-0863">Zinc-finger</keyword>
<evidence type="ECO:0000256" key="2">
    <source>
        <dbReference type="ARBA" id="ARBA00022771"/>
    </source>
</evidence>
<evidence type="ECO:0000256" key="4">
    <source>
        <dbReference type="PROSITE-ProRule" id="PRU00091"/>
    </source>
</evidence>